<dbReference type="GeneID" id="85016491"/>
<reference evidence="3 4" key="1">
    <citation type="submission" date="2016-10" db="EMBL/GenBank/DDBJ databases">
        <authorList>
            <person name="Varghese N."/>
            <person name="Submissions S."/>
        </authorList>
    </citation>
    <scope>NUCLEOTIDE SEQUENCE [LARGE SCALE GENOMIC DNA]</scope>
    <source>
        <strain evidence="3 4">DSM 11449</strain>
    </source>
</reference>
<dbReference type="PROSITE" id="PS51257">
    <property type="entry name" value="PROKAR_LIPOPROTEIN"/>
    <property type="match status" value="1"/>
</dbReference>
<feature type="chain" id="PRO_5028972613" description="DUF4836 family protein" evidence="2">
    <location>
        <begin position="21"/>
        <end position="571"/>
    </location>
</feature>
<proteinExistence type="predicted"/>
<evidence type="ECO:0000256" key="1">
    <source>
        <dbReference type="SAM" id="MobiDB-lite"/>
    </source>
</evidence>
<organism evidence="3 4">
    <name type="scientific">Capnocytophaga granulosa</name>
    <dbReference type="NCBI Taxonomy" id="45242"/>
    <lineage>
        <taxon>Bacteria</taxon>
        <taxon>Pseudomonadati</taxon>
        <taxon>Bacteroidota</taxon>
        <taxon>Flavobacteriia</taxon>
        <taxon>Flavobacteriales</taxon>
        <taxon>Flavobacteriaceae</taxon>
        <taxon>Capnocytophaga</taxon>
    </lineage>
</organism>
<keyword evidence="4" id="KW-1185">Reference proteome</keyword>
<feature type="compositionally biased region" description="Acidic residues" evidence="1">
    <location>
        <begin position="540"/>
        <end position="564"/>
    </location>
</feature>
<gene>
    <name evidence="3" type="ORF">SAMN05444420_102402</name>
</gene>
<dbReference type="InterPro" id="IPR032276">
    <property type="entry name" value="DUF4836"/>
</dbReference>
<dbReference type="RefSeq" id="WP_016420034.1">
    <property type="nucleotide sequence ID" value="NZ_FNND01000002.1"/>
</dbReference>
<dbReference type="AlphaFoldDB" id="A0A1H2U376"/>
<evidence type="ECO:0000313" key="4">
    <source>
        <dbReference type="Proteomes" id="UP000182771"/>
    </source>
</evidence>
<feature type="signal peptide" evidence="2">
    <location>
        <begin position="1"/>
        <end position="20"/>
    </location>
</feature>
<dbReference type="Pfam" id="PF16120">
    <property type="entry name" value="DUF4836"/>
    <property type="match status" value="1"/>
</dbReference>
<sequence>MKRFLLGLVLILIASCSKKPASLSLIPSDAAWVVSIDFKSLYQKADIGSSEEAAEFKQWVDSLSLTDKQRDFLRELLRNPRNSGVRFREPIYFFQYGQQGGNGMENYIGMACSLSDKEKFEKTLNQLFALADKKNTPTEESGYKLLNMAEGKYTLSWDNDKALFLGVGDADEEPASELQIPLKAKQLRSLEAKKQITSLDGFADFLSDQKDISVWVNITDAYETLDKRVPSASALSPSLFNLQQGSYLYATLEFEKEQIILSARTLYNEKYQKLLDKHRIGDASFNKKLLKHFPEKMPMAFTGAVNVKHYYEFLKEAEPELVKEADIKQWLAKKDLQLDNLLNLFGGSFVVALEDFETGMSIPIPVVGASFDVNDKKILDKMVAEEGAFTKEGDRYSLTFFFVSIHFAYNDKAFFISNSSDEVDAFIAGKHKDNAYSSSLASQAGKNTFYGFFNLNLDDYPSIIRMAMKSDKSVRDEASFQWLIDHSKDLEVKANAKENTASLIYHMKNVERNSLYSFLKFAKQVNASKAAKGNNAKEDEAYEDDENYEEGEAYGEEEVIEEDGTTEKGEK</sequence>
<dbReference type="EMBL" id="FNND01000002">
    <property type="protein sequence ID" value="SDW50450.1"/>
    <property type="molecule type" value="Genomic_DNA"/>
</dbReference>
<evidence type="ECO:0000256" key="2">
    <source>
        <dbReference type="SAM" id="SignalP"/>
    </source>
</evidence>
<dbReference type="OrthoDB" id="1149752at2"/>
<comment type="caution">
    <text evidence="3">The sequence shown here is derived from an EMBL/GenBank/DDBJ whole genome shotgun (WGS) entry which is preliminary data.</text>
</comment>
<protein>
    <recommendedName>
        <fullName evidence="5">DUF4836 family protein</fullName>
    </recommendedName>
</protein>
<accession>A0A1H2U376</accession>
<dbReference type="Proteomes" id="UP000182771">
    <property type="component" value="Unassembled WGS sequence"/>
</dbReference>
<keyword evidence="2" id="KW-0732">Signal</keyword>
<evidence type="ECO:0000313" key="3">
    <source>
        <dbReference type="EMBL" id="SDW50450.1"/>
    </source>
</evidence>
<evidence type="ECO:0008006" key="5">
    <source>
        <dbReference type="Google" id="ProtNLM"/>
    </source>
</evidence>
<name>A0A1H2U376_9FLAO</name>
<feature type="region of interest" description="Disordered" evidence="1">
    <location>
        <begin position="529"/>
        <end position="571"/>
    </location>
</feature>